<sequence>MKLKSAIILLLACMLTMQNSFAKDLFNGKNLKGWKKIGGTAEFKTEGGTIIGISKSETPSTWLAYKKEYTNFILEYEIMIGKDLNSGVQIRTHFDEDKQHLYGLQVEADDSERSWTGGIYDQSRQGWRYPLEYNPAAKMLLKHDQWNKVKVIAYKNHIATWLNGVNVANLLEEQVETGFIALQVHSAEKEKDGRINKWRNITITELESEPDFSTATAPLVSYLKNQLTEDEVKEGWQLLWDGKTTRGWRGAKRDDFPNKGWSINDGILTVHASGGAESENGGDIVTTRPFKNFILEVDFKFTKGANSGIKYFVDTGLNKGKGSAIGCEFQILDDKNHPDAKKGIDGKRTIGSLYDLIRADSRLFVKGLNPQKYVNTDMWNRARIEVRDSKVKHILNGCTVVEYERGTQQWKALVAYSKYAQWPNFGEAEEGLILLQDHGDEVQFKNIKIKELQ</sequence>
<keyword evidence="1" id="KW-0732">Signal</keyword>
<organism evidence="3 4">
    <name type="scientific">Plebeiibacterium marinum</name>
    <dbReference type="NCBI Taxonomy" id="2992111"/>
    <lineage>
        <taxon>Bacteria</taxon>
        <taxon>Pseudomonadati</taxon>
        <taxon>Bacteroidota</taxon>
        <taxon>Bacteroidia</taxon>
        <taxon>Marinilabiliales</taxon>
        <taxon>Marinilabiliaceae</taxon>
        <taxon>Plebeiibacterium</taxon>
    </lineage>
</organism>
<protein>
    <submittedName>
        <fullName evidence="3">DUF1080 domain-containing protein</fullName>
    </submittedName>
</protein>
<feature type="domain" description="3-keto-alpha-glucoside-1,2-lyase/3-keto-2-hydroxy-glucal hydratase" evidence="2">
    <location>
        <begin position="23"/>
        <end position="204"/>
    </location>
</feature>
<feature type="domain" description="3-keto-alpha-glucoside-1,2-lyase/3-keto-2-hydroxy-glucal hydratase" evidence="2">
    <location>
        <begin position="235"/>
        <end position="450"/>
    </location>
</feature>
<proteinExistence type="predicted"/>
<keyword evidence="4" id="KW-1185">Reference proteome</keyword>
<name>A0AAE3MEJ6_9BACT</name>
<evidence type="ECO:0000256" key="1">
    <source>
        <dbReference type="SAM" id="SignalP"/>
    </source>
</evidence>
<reference evidence="3" key="1">
    <citation type="submission" date="2022-10" db="EMBL/GenBank/DDBJ databases">
        <authorList>
            <person name="Yu W.X."/>
        </authorList>
    </citation>
    <scope>NUCLEOTIDE SEQUENCE</scope>
    <source>
        <strain evidence="3">D04</strain>
    </source>
</reference>
<evidence type="ECO:0000313" key="3">
    <source>
        <dbReference type="EMBL" id="MCW3806157.1"/>
    </source>
</evidence>
<evidence type="ECO:0000259" key="2">
    <source>
        <dbReference type="Pfam" id="PF06439"/>
    </source>
</evidence>
<dbReference type="GO" id="GO:0016787">
    <property type="term" value="F:hydrolase activity"/>
    <property type="evidence" value="ECO:0007669"/>
    <property type="project" value="InterPro"/>
</dbReference>
<dbReference type="RefSeq" id="WP_301199529.1">
    <property type="nucleotide sequence ID" value="NZ_JAPDPI010000020.1"/>
</dbReference>
<comment type="caution">
    <text evidence="3">The sequence shown here is derived from an EMBL/GenBank/DDBJ whole genome shotgun (WGS) entry which is preliminary data.</text>
</comment>
<dbReference type="AlphaFoldDB" id="A0AAE3MEJ6"/>
<feature type="signal peptide" evidence="1">
    <location>
        <begin position="1"/>
        <end position="22"/>
    </location>
</feature>
<evidence type="ECO:0000313" key="4">
    <source>
        <dbReference type="Proteomes" id="UP001207408"/>
    </source>
</evidence>
<dbReference type="InterPro" id="IPR010496">
    <property type="entry name" value="AL/BT2_dom"/>
</dbReference>
<dbReference type="Proteomes" id="UP001207408">
    <property type="component" value="Unassembled WGS sequence"/>
</dbReference>
<dbReference type="Gene3D" id="2.60.120.560">
    <property type="entry name" value="Exo-inulinase, domain 1"/>
    <property type="match status" value="2"/>
</dbReference>
<feature type="chain" id="PRO_5042275669" evidence="1">
    <location>
        <begin position="23"/>
        <end position="453"/>
    </location>
</feature>
<accession>A0AAE3MEJ6</accession>
<dbReference type="Pfam" id="PF06439">
    <property type="entry name" value="3keto-disac_hyd"/>
    <property type="match status" value="2"/>
</dbReference>
<gene>
    <name evidence="3" type="ORF">OM074_11020</name>
</gene>
<dbReference type="EMBL" id="JAPDPI010000020">
    <property type="protein sequence ID" value="MCW3806157.1"/>
    <property type="molecule type" value="Genomic_DNA"/>
</dbReference>